<reference evidence="2" key="2">
    <citation type="submission" date="2021-04" db="EMBL/GenBank/DDBJ databases">
        <authorList>
            <person name="Gilroy R."/>
        </authorList>
    </citation>
    <scope>NUCLEOTIDE SEQUENCE</scope>
    <source>
        <strain evidence="2">CHK180-15479</strain>
    </source>
</reference>
<dbReference type="SMART" id="SM00347">
    <property type="entry name" value="HTH_MARR"/>
    <property type="match status" value="1"/>
</dbReference>
<gene>
    <name evidence="2" type="ORF">H9704_03295</name>
</gene>
<dbReference type="GO" id="GO:0006950">
    <property type="term" value="P:response to stress"/>
    <property type="evidence" value="ECO:0007669"/>
    <property type="project" value="TreeGrafter"/>
</dbReference>
<evidence type="ECO:0000259" key="1">
    <source>
        <dbReference type="PROSITE" id="PS50995"/>
    </source>
</evidence>
<dbReference type="InterPro" id="IPR000835">
    <property type="entry name" value="HTH_MarR-typ"/>
</dbReference>
<feature type="domain" description="HTH marR-type" evidence="1">
    <location>
        <begin position="1"/>
        <end position="146"/>
    </location>
</feature>
<dbReference type="PRINTS" id="PR00598">
    <property type="entry name" value="HTHMARR"/>
</dbReference>
<dbReference type="InterPro" id="IPR039422">
    <property type="entry name" value="MarR/SlyA-like"/>
</dbReference>
<name>A0A9D2SH37_9FIRM</name>
<dbReference type="InterPro" id="IPR036388">
    <property type="entry name" value="WH-like_DNA-bd_sf"/>
</dbReference>
<dbReference type="Proteomes" id="UP000823910">
    <property type="component" value="Unassembled WGS sequence"/>
</dbReference>
<accession>A0A9D2SH37</accession>
<dbReference type="Pfam" id="PF12802">
    <property type="entry name" value="MarR_2"/>
    <property type="match status" value="1"/>
</dbReference>
<proteinExistence type="predicted"/>
<comment type="caution">
    <text evidence="2">The sequence shown here is derived from an EMBL/GenBank/DDBJ whole genome shotgun (WGS) entry which is preliminary data.</text>
</comment>
<dbReference type="Gene3D" id="1.10.10.10">
    <property type="entry name" value="Winged helix-like DNA-binding domain superfamily/Winged helix DNA-binding domain"/>
    <property type="match status" value="1"/>
</dbReference>
<dbReference type="SUPFAM" id="SSF46785">
    <property type="entry name" value="Winged helix' DNA-binding domain"/>
    <property type="match status" value="1"/>
</dbReference>
<dbReference type="InterPro" id="IPR036390">
    <property type="entry name" value="WH_DNA-bd_sf"/>
</dbReference>
<protein>
    <submittedName>
        <fullName evidence="2">MarR family transcriptional regulator</fullName>
    </submittedName>
</protein>
<dbReference type="EMBL" id="DWWT01000013">
    <property type="protein sequence ID" value="HJC05167.1"/>
    <property type="molecule type" value="Genomic_DNA"/>
</dbReference>
<evidence type="ECO:0000313" key="2">
    <source>
        <dbReference type="EMBL" id="HJC05167.1"/>
    </source>
</evidence>
<dbReference type="PROSITE" id="PS50995">
    <property type="entry name" value="HTH_MARR_2"/>
    <property type="match status" value="1"/>
</dbReference>
<reference evidence="2" key="1">
    <citation type="journal article" date="2021" name="PeerJ">
        <title>Extensive microbial diversity within the chicken gut microbiome revealed by metagenomics and culture.</title>
        <authorList>
            <person name="Gilroy R."/>
            <person name="Ravi A."/>
            <person name="Getino M."/>
            <person name="Pursley I."/>
            <person name="Horton D.L."/>
            <person name="Alikhan N.F."/>
            <person name="Baker D."/>
            <person name="Gharbi K."/>
            <person name="Hall N."/>
            <person name="Watson M."/>
            <person name="Adriaenssens E.M."/>
            <person name="Foster-Nyarko E."/>
            <person name="Jarju S."/>
            <person name="Secka A."/>
            <person name="Antonio M."/>
            <person name="Oren A."/>
            <person name="Chaudhuri R.R."/>
            <person name="La Ragione R."/>
            <person name="Hildebrand F."/>
            <person name="Pallen M.J."/>
        </authorList>
    </citation>
    <scope>NUCLEOTIDE SEQUENCE</scope>
    <source>
        <strain evidence="2">CHK180-15479</strain>
    </source>
</reference>
<organism evidence="2 3">
    <name type="scientific">Candidatus Enterocloster excrementipullorum</name>
    <dbReference type="NCBI Taxonomy" id="2838559"/>
    <lineage>
        <taxon>Bacteria</taxon>
        <taxon>Bacillati</taxon>
        <taxon>Bacillota</taxon>
        <taxon>Clostridia</taxon>
        <taxon>Lachnospirales</taxon>
        <taxon>Lachnospiraceae</taxon>
        <taxon>Enterocloster</taxon>
    </lineage>
</organism>
<dbReference type="PANTHER" id="PTHR33164">
    <property type="entry name" value="TRANSCRIPTIONAL REGULATOR, MARR FAMILY"/>
    <property type="match status" value="1"/>
</dbReference>
<dbReference type="AlphaFoldDB" id="A0A9D2SH37"/>
<evidence type="ECO:0000313" key="3">
    <source>
        <dbReference type="Proteomes" id="UP000823910"/>
    </source>
</evidence>
<sequence length="166" mass="19044">MKQNTPADLPAVGAHFLEFVIQFFTLTKIQYQQQNQIKANTQGFQLLFLLNHQEEASLTMSELAAQMHTTKQQLTRLVNALEEKRLVRRIHDTQNRRLVYLSITPEGKESMKQLKQAMLSATVEGLSGFSADELNELDDCLKKLSSLLPRFNPDSLEKNIFERPIL</sequence>
<dbReference type="PANTHER" id="PTHR33164:SF43">
    <property type="entry name" value="HTH-TYPE TRANSCRIPTIONAL REPRESSOR YETL"/>
    <property type="match status" value="1"/>
</dbReference>
<dbReference type="GO" id="GO:0003700">
    <property type="term" value="F:DNA-binding transcription factor activity"/>
    <property type="evidence" value="ECO:0007669"/>
    <property type="project" value="InterPro"/>
</dbReference>